<dbReference type="InterPro" id="IPR050576">
    <property type="entry name" value="Cilia_flagella_integrity"/>
</dbReference>
<dbReference type="EMBL" id="DS469532">
    <property type="protein sequence ID" value="EDO45823.1"/>
    <property type="molecule type" value="Genomic_DNA"/>
</dbReference>
<dbReference type="Pfam" id="PF14580">
    <property type="entry name" value="LRR_9"/>
    <property type="match status" value="1"/>
</dbReference>
<dbReference type="PhylomeDB" id="A7RRU3"/>
<name>A7RRU3_NEMVE</name>
<keyword evidence="4" id="KW-0969">Cilium</keyword>
<dbReference type="InterPro" id="IPR032675">
    <property type="entry name" value="LRR_dom_sf"/>
</dbReference>
<dbReference type="AlphaFoldDB" id="A7RRU3"/>
<reference evidence="7 8" key="1">
    <citation type="journal article" date="2007" name="Science">
        <title>Sea anemone genome reveals ancestral eumetazoan gene repertoire and genomic organization.</title>
        <authorList>
            <person name="Putnam N.H."/>
            <person name="Srivastava M."/>
            <person name="Hellsten U."/>
            <person name="Dirks B."/>
            <person name="Chapman J."/>
            <person name="Salamov A."/>
            <person name="Terry A."/>
            <person name="Shapiro H."/>
            <person name="Lindquist E."/>
            <person name="Kapitonov V.V."/>
            <person name="Jurka J."/>
            <person name="Genikhovich G."/>
            <person name="Grigoriev I.V."/>
            <person name="Lucas S.M."/>
            <person name="Steele R.E."/>
            <person name="Finnerty J.R."/>
            <person name="Technau U."/>
            <person name="Martindale M.Q."/>
            <person name="Rokhsar D.S."/>
        </authorList>
    </citation>
    <scope>NUCLEOTIDE SEQUENCE [LARGE SCALE GENOMIC DNA]</scope>
    <source>
        <strain evidence="8">CH2 X CH6</strain>
    </source>
</reference>
<feature type="compositionally biased region" description="Acidic residues" evidence="6">
    <location>
        <begin position="150"/>
        <end position="165"/>
    </location>
</feature>
<dbReference type="OMA" id="VMECLPR"/>
<sequence>MAAVLLAEALLQLTHVRLDRENLKCIDNLECLGNVTNLYLQHNNIEYIENLETLQQLNFLTLASNKISEVKNLKCLNKLKFLDLSDNNITEFSTDEFPSELLILNLQGNPCLQSENYRSCILKALPHLKQLDGATITNKDRREVGFEVSSTEDDSEEESEDDIEEEKGSSLKQHCDNIIVRAKIRAIKEDASHGRRLEELASIRAEALHSSRPQTQPET</sequence>
<dbReference type="SUPFAM" id="SSF52058">
    <property type="entry name" value="L domain-like"/>
    <property type="match status" value="1"/>
</dbReference>
<dbReference type="SMART" id="SM00365">
    <property type="entry name" value="LRR_SD22"/>
    <property type="match status" value="3"/>
</dbReference>
<keyword evidence="5" id="KW-0966">Cell projection</keyword>
<evidence type="ECO:0000313" key="8">
    <source>
        <dbReference type="Proteomes" id="UP000001593"/>
    </source>
</evidence>
<organism evidence="7 8">
    <name type="scientific">Nematostella vectensis</name>
    <name type="common">Starlet sea anemone</name>
    <dbReference type="NCBI Taxonomy" id="45351"/>
    <lineage>
        <taxon>Eukaryota</taxon>
        <taxon>Metazoa</taxon>
        <taxon>Cnidaria</taxon>
        <taxon>Anthozoa</taxon>
        <taxon>Hexacorallia</taxon>
        <taxon>Actiniaria</taxon>
        <taxon>Edwardsiidae</taxon>
        <taxon>Nematostella</taxon>
    </lineage>
</organism>
<dbReference type="HOGENOM" id="CLU_1134469_0_0_1"/>
<comment type="subcellular location">
    <subcellularLocation>
        <location evidence="1">Cell projection</location>
        <location evidence="1">Cilium</location>
    </subcellularLocation>
</comment>
<accession>A7RRU3</accession>
<evidence type="ECO:0000256" key="2">
    <source>
        <dbReference type="ARBA" id="ARBA00022614"/>
    </source>
</evidence>
<dbReference type="PANTHER" id="PTHR45973:SF9">
    <property type="entry name" value="LEUCINE-RICH REPEAT-CONTAINING PROTEIN 46"/>
    <property type="match status" value="1"/>
</dbReference>
<protein>
    <submittedName>
        <fullName evidence="7">Uncharacterized protein</fullName>
    </submittedName>
</protein>
<gene>
    <name evidence="7" type="ORF">NEMVEDRAFT_v1g201177</name>
</gene>
<evidence type="ECO:0000256" key="5">
    <source>
        <dbReference type="ARBA" id="ARBA00023273"/>
    </source>
</evidence>
<proteinExistence type="predicted"/>
<evidence type="ECO:0000256" key="1">
    <source>
        <dbReference type="ARBA" id="ARBA00004138"/>
    </source>
</evidence>
<dbReference type="InterPro" id="IPR001611">
    <property type="entry name" value="Leu-rich_rpt"/>
</dbReference>
<dbReference type="eggNOG" id="KOG0531">
    <property type="taxonomic scope" value="Eukaryota"/>
</dbReference>
<dbReference type="InParanoid" id="A7RRU3"/>
<evidence type="ECO:0000256" key="4">
    <source>
        <dbReference type="ARBA" id="ARBA00023069"/>
    </source>
</evidence>
<evidence type="ECO:0000256" key="6">
    <source>
        <dbReference type="SAM" id="MobiDB-lite"/>
    </source>
</evidence>
<evidence type="ECO:0000313" key="7">
    <source>
        <dbReference type="EMBL" id="EDO45823.1"/>
    </source>
</evidence>
<dbReference type="Proteomes" id="UP000001593">
    <property type="component" value="Unassembled WGS sequence"/>
</dbReference>
<dbReference type="Gene3D" id="3.80.10.10">
    <property type="entry name" value="Ribonuclease Inhibitor"/>
    <property type="match status" value="1"/>
</dbReference>
<dbReference type="STRING" id="45351.A7RRU3"/>
<keyword evidence="2" id="KW-0433">Leucine-rich repeat</keyword>
<keyword evidence="3" id="KW-0677">Repeat</keyword>
<feature type="region of interest" description="Disordered" evidence="6">
    <location>
        <begin position="142"/>
        <end position="170"/>
    </location>
</feature>
<keyword evidence="8" id="KW-1185">Reference proteome</keyword>
<evidence type="ECO:0000256" key="3">
    <source>
        <dbReference type="ARBA" id="ARBA00022737"/>
    </source>
</evidence>
<dbReference type="PANTHER" id="PTHR45973">
    <property type="entry name" value="PROTEIN PHOSPHATASE 1 REGULATORY SUBUNIT SDS22-RELATED"/>
    <property type="match status" value="1"/>
</dbReference>
<dbReference type="PROSITE" id="PS51450">
    <property type="entry name" value="LRR"/>
    <property type="match status" value="3"/>
</dbReference>